<keyword evidence="5" id="KW-0863">Zinc-finger</keyword>
<accession>A0A8S4A0K7</accession>
<evidence type="ECO:0000256" key="5">
    <source>
        <dbReference type="ARBA" id="ARBA00022771"/>
    </source>
</evidence>
<dbReference type="AlphaFoldDB" id="A0A8S4A0K7"/>
<evidence type="ECO:0000256" key="7">
    <source>
        <dbReference type="ARBA" id="ARBA00022833"/>
    </source>
</evidence>
<dbReference type="PROSITE" id="PS51873">
    <property type="entry name" value="TRIAD"/>
    <property type="match status" value="1"/>
</dbReference>
<evidence type="ECO:0000256" key="2">
    <source>
        <dbReference type="ARBA" id="ARBA00022679"/>
    </source>
</evidence>
<keyword evidence="4" id="KW-0677">Repeat</keyword>
<dbReference type="PANTHER" id="PTHR22770">
    <property type="entry name" value="UBIQUITIN CONJUGATING ENZYME 7 INTERACTING PROTEIN-RELATED"/>
    <property type="match status" value="1"/>
</dbReference>
<dbReference type="Gene3D" id="1.20.120.1750">
    <property type="match status" value="1"/>
</dbReference>
<dbReference type="InterPro" id="IPR047546">
    <property type="entry name" value="Rcat_RBR_RNF216"/>
</dbReference>
<dbReference type="InterPro" id="IPR047545">
    <property type="entry name" value="BRcat_RBR_RNF216"/>
</dbReference>
<dbReference type="CDD" id="cd20339">
    <property type="entry name" value="BRcat_RBR_RNF216"/>
    <property type="match status" value="1"/>
</dbReference>
<dbReference type="OrthoDB" id="10009520at2759"/>
<evidence type="ECO:0000256" key="6">
    <source>
        <dbReference type="ARBA" id="ARBA00022786"/>
    </source>
</evidence>
<dbReference type="GO" id="GO:0016740">
    <property type="term" value="F:transferase activity"/>
    <property type="evidence" value="ECO:0007669"/>
    <property type="project" value="UniProtKB-KW"/>
</dbReference>
<dbReference type="SUPFAM" id="SSF57850">
    <property type="entry name" value="RING/U-box"/>
    <property type="match status" value="2"/>
</dbReference>
<keyword evidence="3" id="KW-0479">Metal-binding</keyword>
<dbReference type="InterPro" id="IPR002867">
    <property type="entry name" value="IBR_dom"/>
</dbReference>
<dbReference type="Pfam" id="PF26200">
    <property type="entry name" value="Rcat_RNF216"/>
    <property type="match status" value="1"/>
</dbReference>
<comment type="pathway">
    <text evidence="1">Protein modification; protein ubiquitination.</text>
</comment>
<feature type="domain" description="RING-type" evidence="8">
    <location>
        <begin position="1"/>
        <end position="169"/>
    </location>
</feature>
<comment type="caution">
    <text evidence="9">The sequence shown here is derived from an EMBL/GenBank/DDBJ whole genome shotgun (WGS) entry which is preliminary data.</text>
</comment>
<dbReference type="PANTHER" id="PTHR22770:SF47">
    <property type="entry name" value="E3 UBIQUITIN-PROTEIN LIGASE RNF216"/>
    <property type="match status" value="1"/>
</dbReference>
<dbReference type="Proteomes" id="UP000678393">
    <property type="component" value="Unassembled WGS sequence"/>
</dbReference>
<proteinExistence type="predicted"/>
<evidence type="ECO:0000313" key="9">
    <source>
        <dbReference type="EMBL" id="CAG5132496.1"/>
    </source>
</evidence>
<keyword evidence="2" id="KW-0808">Transferase</keyword>
<keyword evidence="7" id="KW-0862">Zinc</keyword>
<evidence type="ECO:0000256" key="3">
    <source>
        <dbReference type="ARBA" id="ARBA00022723"/>
    </source>
</evidence>
<evidence type="ECO:0000256" key="1">
    <source>
        <dbReference type="ARBA" id="ARBA00004906"/>
    </source>
</evidence>
<protein>
    <recommendedName>
        <fullName evidence="8">RING-type domain-containing protein</fullName>
    </recommendedName>
</protein>
<sequence length="215" mass="24447">MATECTSIYSEGELKRCLSEKTWKKLEERTLKENLSKANFEDLVVCPYCDFAAILSPSTKVFRCVRDKCCKRTCRDCGVDWAEHEGLSCAAVETKDEASLRKEFEEKMTKAKVRTCVSCMAVFTKESGCNKMTCRCGTTMCYLCRAAKITYDHFCKHARDPGKDCSKCKACSLWTNPEVDDERALQEIKKEAEAKHAELGFHKMKQIGMPEADHK</sequence>
<evidence type="ECO:0000313" key="10">
    <source>
        <dbReference type="Proteomes" id="UP000678393"/>
    </source>
</evidence>
<keyword evidence="6" id="KW-0833">Ubl conjugation pathway</keyword>
<dbReference type="EMBL" id="CAJHNH020005445">
    <property type="protein sequence ID" value="CAG5132496.1"/>
    <property type="molecule type" value="Genomic_DNA"/>
</dbReference>
<reference evidence="9" key="1">
    <citation type="submission" date="2021-04" db="EMBL/GenBank/DDBJ databases">
        <authorList>
            <consortium name="Molecular Ecology Group"/>
        </authorList>
    </citation>
    <scope>NUCLEOTIDE SEQUENCE</scope>
</reference>
<dbReference type="GO" id="GO:0008270">
    <property type="term" value="F:zinc ion binding"/>
    <property type="evidence" value="ECO:0007669"/>
    <property type="project" value="UniProtKB-KW"/>
</dbReference>
<dbReference type="InterPro" id="IPR051628">
    <property type="entry name" value="LUBAC_E3_Ligases"/>
</dbReference>
<evidence type="ECO:0000256" key="4">
    <source>
        <dbReference type="ARBA" id="ARBA00022737"/>
    </source>
</evidence>
<gene>
    <name evidence="9" type="ORF">CUNI_LOCUS18054</name>
</gene>
<dbReference type="CDD" id="cd20353">
    <property type="entry name" value="Rcat_RBR_RNF216"/>
    <property type="match status" value="1"/>
</dbReference>
<organism evidence="9 10">
    <name type="scientific">Candidula unifasciata</name>
    <dbReference type="NCBI Taxonomy" id="100452"/>
    <lineage>
        <taxon>Eukaryota</taxon>
        <taxon>Metazoa</taxon>
        <taxon>Spiralia</taxon>
        <taxon>Lophotrochozoa</taxon>
        <taxon>Mollusca</taxon>
        <taxon>Gastropoda</taxon>
        <taxon>Heterobranchia</taxon>
        <taxon>Euthyneura</taxon>
        <taxon>Panpulmonata</taxon>
        <taxon>Eupulmonata</taxon>
        <taxon>Stylommatophora</taxon>
        <taxon>Helicina</taxon>
        <taxon>Helicoidea</taxon>
        <taxon>Geomitridae</taxon>
        <taxon>Candidula</taxon>
    </lineage>
</organism>
<dbReference type="SMART" id="SM00647">
    <property type="entry name" value="IBR"/>
    <property type="match status" value="1"/>
</dbReference>
<dbReference type="InterPro" id="IPR044066">
    <property type="entry name" value="TRIAD_supradom"/>
</dbReference>
<keyword evidence="10" id="KW-1185">Reference proteome</keyword>
<evidence type="ECO:0000259" key="8">
    <source>
        <dbReference type="PROSITE" id="PS51873"/>
    </source>
</evidence>
<name>A0A8S4A0K7_9EUPU</name>